<dbReference type="InterPro" id="IPR003018">
    <property type="entry name" value="GAF"/>
</dbReference>
<accession>A0A5E4DBU1</accession>
<organism evidence="2 3">
    <name type="scientific">Marmota monax</name>
    <name type="common">Woodchuck</name>
    <dbReference type="NCBI Taxonomy" id="9995"/>
    <lineage>
        <taxon>Eukaryota</taxon>
        <taxon>Metazoa</taxon>
        <taxon>Chordata</taxon>
        <taxon>Craniata</taxon>
        <taxon>Vertebrata</taxon>
        <taxon>Euteleostomi</taxon>
        <taxon>Mammalia</taxon>
        <taxon>Eutheria</taxon>
        <taxon>Euarchontoglires</taxon>
        <taxon>Glires</taxon>
        <taxon>Rodentia</taxon>
        <taxon>Sciuromorpha</taxon>
        <taxon>Sciuridae</taxon>
        <taxon>Xerinae</taxon>
        <taxon>Marmotini</taxon>
        <taxon>Marmota</taxon>
    </lineage>
</organism>
<protein>
    <recommendedName>
        <fullName evidence="1">GAF domain-containing protein</fullName>
    </recommendedName>
</protein>
<gene>
    <name evidence="2" type="ORF">MONAX_5E019869</name>
</gene>
<dbReference type="EMBL" id="CABDUW010010721">
    <property type="protein sequence ID" value="VTJ91734.1"/>
    <property type="molecule type" value="Genomic_DNA"/>
</dbReference>
<evidence type="ECO:0000313" key="3">
    <source>
        <dbReference type="Proteomes" id="UP000335636"/>
    </source>
</evidence>
<name>A0A5E4DBU1_MARMO</name>
<dbReference type="SUPFAM" id="SSF55781">
    <property type="entry name" value="GAF domain-like"/>
    <property type="match status" value="1"/>
</dbReference>
<feature type="non-terminal residue" evidence="2">
    <location>
        <position position="51"/>
    </location>
</feature>
<dbReference type="Pfam" id="PF01590">
    <property type="entry name" value="GAF"/>
    <property type="match status" value="1"/>
</dbReference>
<dbReference type="Proteomes" id="UP000335636">
    <property type="component" value="Unassembled WGS sequence"/>
</dbReference>
<evidence type="ECO:0000313" key="2">
    <source>
        <dbReference type="EMBL" id="VTJ91734.1"/>
    </source>
</evidence>
<reference evidence="2" key="1">
    <citation type="submission" date="2019-04" db="EMBL/GenBank/DDBJ databases">
        <authorList>
            <person name="Alioto T."/>
            <person name="Alioto T."/>
        </authorList>
    </citation>
    <scope>NUCLEOTIDE SEQUENCE [LARGE SCALE GENOMIC DNA]</scope>
</reference>
<feature type="domain" description="GAF" evidence="1">
    <location>
        <begin position="1"/>
        <end position="50"/>
    </location>
</feature>
<proteinExistence type="predicted"/>
<sequence>DPHFSPFADELTDYVTRSILATPIMNGKEVVAVMVAVNKLSGPCFTSEDED</sequence>
<keyword evidence="3" id="KW-1185">Reference proteome</keyword>
<evidence type="ECO:0000259" key="1">
    <source>
        <dbReference type="Pfam" id="PF01590"/>
    </source>
</evidence>
<comment type="caution">
    <text evidence="2">The sequence shown here is derived from an EMBL/GenBank/DDBJ whole genome shotgun (WGS) entry which is preliminary data.</text>
</comment>
<feature type="non-terminal residue" evidence="2">
    <location>
        <position position="1"/>
    </location>
</feature>
<dbReference type="InterPro" id="IPR029016">
    <property type="entry name" value="GAF-like_dom_sf"/>
</dbReference>
<dbReference type="AlphaFoldDB" id="A0A5E4DBU1"/>
<dbReference type="Gene3D" id="3.30.450.40">
    <property type="match status" value="1"/>
</dbReference>